<reference evidence="2 3" key="1">
    <citation type="submission" date="2019-07" db="EMBL/GenBank/DDBJ databases">
        <authorList>
            <person name="Huq M.A."/>
        </authorList>
    </citation>
    <scope>NUCLEOTIDE SEQUENCE [LARGE SCALE GENOMIC DNA]</scope>
    <source>
        <strain evidence="2 3">MAH-19</strain>
    </source>
</reference>
<dbReference type="SUPFAM" id="SSF48452">
    <property type="entry name" value="TPR-like"/>
    <property type="match status" value="1"/>
</dbReference>
<evidence type="ECO:0000313" key="2">
    <source>
        <dbReference type="EMBL" id="TSJ44105.1"/>
    </source>
</evidence>
<accession>A0A556MW60</accession>
<name>A0A556MW60_9SPHI</name>
<keyword evidence="3" id="KW-1185">Reference proteome</keyword>
<dbReference type="InterPro" id="IPR011990">
    <property type="entry name" value="TPR-like_helical_dom_sf"/>
</dbReference>
<organism evidence="2 3">
    <name type="scientific">Mucilaginibacter corticis</name>
    <dbReference type="NCBI Taxonomy" id="2597670"/>
    <lineage>
        <taxon>Bacteria</taxon>
        <taxon>Pseudomonadati</taxon>
        <taxon>Bacteroidota</taxon>
        <taxon>Sphingobacteriia</taxon>
        <taxon>Sphingobacteriales</taxon>
        <taxon>Sphingobacteriaceae</taxon>
        <taxon>Mucilaginibacter</taxon>
    </lineage>
</organism>
<proteinExistence type="predicted"/>
<dbReference type="SMART" id="SM00028">
    <property type="entry name" value="TPR"/>
    <property type="match status" value="3"/>
</dbReference>
<dbReference type="OrthoDB" id="672063at2"/>
<feature type="signal peptide" evidence="1">
    <location>
        <begin position="1"/>
        <end position="19"/>
    </location>
</feature>
<dbReference type="Proteomes" id="UP000318733">
    <property type="component" value="Unassembled WGS sequence"/>
</dbReference>
<dbReference type="InterPro" id="IPR019734">
    <property type="entry name" value="TPR_rpt"/>
</dbReference>
<dbReference type="Gene3D" id="1.25.40.10">
    <property type="entry name" value="Tetratricopeptide repeat domain"/>
    <property type="match status" value="1"/>
</dbReference>
<dbReference type="EMBL" id="VLPK01000001">
    <property type="protein sequence ID" value="TSJ44105.1"/>
    <property type="molecule type" value="Genomic_DNA"/>
</dbReference>
<gene>
    <name evidence="2" type="ORF">FO440_08000</name>
</gene>
<keyword evidence="1" id="KW-0732">Signal</keyword>
<evidence type="ECO:0000256" key="1">
    <source>
        <dbReference type="SAM" id="SignalP"/>
    </source>
</evidence>
<evidence type="ECO:0000313" key="3">
    <source>
        <dbReference type="Proteomes" id="UP000318733"/>
    </source>
</evidence>
<comment type="caution">
    <text evidence="2">The sequence shown here is derived from an EMBL/GenBank/DDBJ whole genome shotgun (WGS) entry which is preliminary data.</text>
</comment>
<dbReference type="AlphaFoldDB" id="A0A556MW60"/>
<feature type="chain" id="PRO_5021746725" evidence="1">
    <location>
        <begin position="20"/>
        <end position="303"/>
    </location>
</feature>
<sequence length="303" mass="35307">MKNLILLLMLFCIAFQVNAQRLIWNDANITYDKGFVDGENHWVIMPRSNTSEAYPFGFLYIDPEVGFVFQQAGVFKIDNQKKYLLDEASTKVLYPRKMLSPGRFVSSITIWRFALVSDEHFNELNIKQSEPDWVKPYYTYTDTLAYNYSQACIYANSRYIETAIDYLQKIYKVNPHYIGSKQKVDFGYYLGSPGVELKLAWAYNSIDQPDKAIEILKSAIAFDLKNPFFYIVLGFSYDQKENWETAIDTYRHGLQLMGKEKSELKSNFAYGISNDYHALKNDDERKNWRAKGDEYNPCPGCVY</sequence>
<dbReference type="RefSeq" id="WP_144247669.1">
    <property type="nucleotide sequence ID" value="NZ_VLPK01000001.1"/>
</dbReference>
<protein>
    <submittedName>
        <fullName evidence="2">Uncharacterized protein</fullName>
    </submittedName>
</protein>